<keyword evidence="1" id="KW-0812">Transmembrane</keyword>
<organism evidence="2 3">
    <name type="scientific">Dreissena polymorpha</name>
    <name type="common">Zebra mussel</name>
    <name type="synonym">Mytilus polymorpha</name>
    <dbReference type="NCBI Taxonomy" id="45954"/>
    <lineage>
        <taxon>Eukaryota</taxon>
        <taxon>Metazoa</taxon>
        <taxon>Spiralia</taxon>
        <taxon>Lophotrochozoa</taxon>
        <taxon>Mollusca</taxon>
        <taxon>Bivalvia</taxon>
        <taxon>Autobranchia</taxon>
        <taxon>Heteroconchia</taxon>
        <taxon>Euheterodonta</taxon>
        <taxon>Imparidentia</taxon>
        <taxon>Neoheterodontei</taxon>
        <taxon>Myida</taxon>
        <taxon>Dreissenoidea</taxon>
        <taxon>Dreissenidae</taxon>
        <taxon>Dreissena</taxon>
    </lineage>
</organism>
<dbReference type="AlphaFoldDB" id="A0A9D4D0T8"/>
<evidence type="ECO:0000313" key="3">
    <source>
        <dbReference type="Proteomes" id="UP000828390"/>
    </source>
</evidence>
<proteinExistence type="predicted"/>
<comment type="caution">
    <text evidence="2">The sequence shown here is derived from an EMBL/GenBank/DDBJ whole genome shotgun (WGS) entry which is preliminary data.</text>
</comment>
<feature type="transmembrane region" description="Helical" evidence="1">
    <location>
        <begin position="78"/>
        <end position="100"/>
    </location>
</feature>
<dbReference type="EMBL" id="JAIWYP010000011">
    <property type="protein sequence ID" value="KAH3736772.1"/>
    <property type="molecule type" value="Genomic_DNA"/>
</dbReference>
<keyword evidence="3" id="KW-1185">Reference proteome</keyword>
<evidence type="ECO:0000313" key="2">
    <source>
        <dbReference type="EMBL" id="KAH3736772.1"/>
    </source>
</evidence>
<gene>
    <name evidence="2" type="ORF">DPMN_043345</name>
</gene>
<reference evidence="2" key="2">
    <citation type="submission" date="2020-11" db="EMBL/GenBank/DDBJ databases">
        <authorList>
            <person name="McCartney M.A."/>
            <person name="Auch B."/>
            <person name="Kono T."/>
            <person name="Mallez S."/>
            <person name="Becker A."/>
            <person name="Gohl D.M."/>
            <person name="Silverstein K.A.T."/>
            <person name="Koren S."/>
            <person name="Bechman K.B."/>
            <person name="Herman A."/>
            <person name="Abrahante J.E."/>
            <person name="Garbe J."/>
        </authorList>
    </citation>
    <scope>NUCLEOTIDE SEQUENCE</scope>
    <source>
        <strain evidence="2">Duluth1</strain>
        <tissue evidence="2">Whole animal</tissue>
    </source>
</reference>
<accession>A0A9D4D0T8</accession>
<sequence>MTCAQGRLLVTSRCVHCVTTAAHLCPIMFTYRNDLCSVQIAGNITMCPLCDNRCSYWRLKESCGFSRATYLFDNPATVAFACVMALWGTVFFFLKLKILIAKNIVKNRKKKQSFSRTLLPKRTL</sequence>
<name>A0A9D4D0T8_DREPO</name>
<keyword evidence="1" id="KW-1133">Transmembrane helix</keyword>
<dbReference type="Proteomes" id="UP000828390">
    <property type="component" value="Unassembled WGS sequence"/>
</dbReference>
<keyword evidence="1" id="KW-0472">Membrane</keyword>
<evidence type="ECO:0000256" key="1">
    <source>
        <dbReference type="SAM" id="Phobius"/>
    </source>
</evidence>
<protein>
    <submittedName>
        <fullName evidence="2">Uncharacterized protein</fullName>
    </submittedName>
</protein>
<reference evidence="2" key="1">
    <citation type="journal article" date="2019" name="bioRxiv">
        <title>The Genome of the Zebra Mussel, Dreissena polymorpha: A Resource for Invasive Species Research.</title>
        <authorList>
            <person name="McCartney M.A."/>
            <person name="Auch B."/>
            <person name="Kono T."/>
            <person name="Mallez S."/>
            <person name="Zhang Y."/>
            <person name="Obille A."/>
            <person name="Becker A."/>
            <person name="Abrahante J.E."/>
            <person name="Garbe J."/>
            <person name="Badalamenti J.P."/>
            <person name="Herman A."/>
            <person name="Mangelson H."/>
            <person name="Liachko I."/>
            <person name="Sullivan S."/>
            <person name="Sone E.D."/>
            <person name="Koren S."/>
            <person name="Silverstein K.A.T."/>
            <person name="Beckman K.B."/>
            <person name="Gohl D.M."/>
        </authorList>
    </citation>
    <scope>NUCLEOTIDE SEQUENCE</scope>
    <source>
        <strain evidence="2">Duluth1</strain>
        <tissue evidence="2">Whole animal</tissue>
    </source>
</reference>